<dbReference type="KEGG" id="vg:29066415"/>
<name>A0A1C9EH04_9CAUD</name>
<dbReference type="Proteomes" id="UP000204231">
    <property type="component" value="Segment"/>
</dbReference>
<accession>A0A1C9EH04</accession>
<evidence type="ECO:0000313" key="2">
    <source>
        <dbReference type="Proteomes" id="UP000204231"/>
    </source>
</evidence>
<reference evidence="1 2" key="1">
    <citation type="submission" date="2016-08" db="EMBL/GenBank/DDBJ databases">
        <authorList>
            <person name="Acevedo E."/>
            <person name="Azhar M."/>
            <person name="Golebiewska U.P."/>
            <person name="Grzywna D."/>
            <person name="Guardiola R."/>
            <person name="Jackson O."/>
            <person name="John N."/>
            <person name="Kanavatsas C."/>
            <person name="Khan S."/>
            <person name="Leong J."/>
            <person name="Mansilla E."/>
            <person name="Muladjanov Y."/>
            <person name="Nouel J."/>
            <person name="Oh S."/>
            <person name="Oppedisano M."/>
            <person name="Sajid A."/>
            <person name="Samper M."/>
            <person name="Ugbeva O."/>
            <person name="Delesalle V.A."/>
            <person name="Garlena R.A."/>
            <person name="Russell D.A."/>
            <person name="Pope W.H."/>
            <person name="Jacobs-Sera D."/>
            <person name="Hendrix R.W."/>
            <person name="Hatfull G.F."/>
        </authorList>
    </citation>
    <scope>NUCLEOTIDE SEQUENCE [LARGE SCALE GENOMIC DNA]</scope>
</reference>
<gene>
    <name evidence="1" type="ORF">SEA_TONENILI_17</name>
</gene>
<dbReference type="OrthoDB" id="29154at10239"/>
<proteinExistence type="predicted"/>
<dbReference type="EMBL" id="KX752698">
    <property type="protein sequence ID" value="AON96768.1"/>
    <property type="molecule type" value="Genomic_DNA"/>
</dbReference>
<keyword evidence="2" id="KW-1185">Reference proteome</keyword>
<dbReference type="RefSeq" id="YP_009287881.1">
    <property type="nucleotide sequence ID" value="NC_031080.1"/>
</dbReference>
<organism evidence="1 2">
    <name type="scientific">Mycobacterium phage Tonenili</name>
    <dbReference type="NCBI Taxonomy" id="1891703"/>
    <lineage>
        <taxon>Viruses</taxon>
        <taxon>Duplodnaviria</taxon>
        <taxon>Heunggongvirae</taxon>
        <taxon>Uroviricota</taxon>
        <taxon>Caudoviricetes</taxon>
        <taxon>Ceeclamvirinae</taxon>
        <taxon>Bixzunavirus</taxon>
        <taxon>Bixzunavirus tonenili</taxon>
    </lineage>
</organism>
<protein>
    <submittedName>
        <fullName evidence="1">Uncharacterized protein</fullName>
    </submittedName>
</protein>
<dbReference type="GeneID" id="29066415"/>
<sequence>MSQSSETIVTTLGVTAIPIGSPSREILPRPYGYGAHAQFTMRMTDQGSQWALVVRDQTDLGRHRKLTMVFRTDEYERAADSARSEEK</sequence>
<evidence type="ECO:0000313" key="1">
    <source>
        <dbReference type="EMBL" id="AON96768.1"/>
    </source>
</evidence>